<dbReference type="InterPro" id="IPR037495">
    <property type="entry name" value="CLE41/42/44"/>
</dbReference>
<protein>
    <submittedName>
        <fullName evidence="2">Uncharacterized protein</fullName>
    </submittedName>
</protein>
<evidence type="ECO:0000313" key="3">
    <source>
        <dbReference type="Proteomes" id="UP001630127"/>
    </source>
</evidence>
<keyword evidence="3" id="KW-1185">Reference proteome</keyword>
<evidence type="ECO:0000256" key="1">
    <source>
        <dbReference type="SAM" id="Phobius"/>
    </source>
</evidence>
<accession>A0ABD2ZWT0</accession>
<evidence type="ECO:0000313" key="2">
    <source>
        <dbReference type="EMBL" id="KAL3523196.1"/>
    </source>
</evidence>
<proteinExistence type="predicted"/>
<keyword evidence="1" id="KW-0472">Membrane</keyword>
<dbReference type="PANTHER" id="PTHR35301">
    <property type="entry name" value="CLAVATA3/ESR (CLE)-RELATED PROTEIN 41-RELATED"/>
    <property type="match status" value="1"/>
</dbReference>
<dbReference type="PANTHER" id="PTHR35301:SF3">
    <property type="entry name" value="CLE03 PROTEIN"/>
    <property type="match status" value="1"/>
</dbReference>
<gene>
    <name evidence="2" type="ORF">ACH5RR_016030</name>
</gene>
<keyword evidence="1" id="KW-0812">Transmembrane</keyword>
<sequence>MVDDSCTSLCMARKNKTITSKISSSSISPYITLLFFVLLLMVHHQQENPIFSIQIGAKNGANLKRQSTSQSSTRRELRNNIPTRASDAIFHFSPMGRKGGRQHFSWRDEVFNSNAHEVPSGPNPISNR</sequence>
<keyword evidence="1" id="KW-1133">Transmembrane helix</keyword>
<feature type="transmembrane region" description="Helical" evidence="1">
    <location>
        <begin position="22"/>
        <end position="42"/>
    </location>
</feature>
<reference evidence="2 3" key="1">
    <citation type="submission" date="2024-11" db="EMBL/GenBank/DDBJ databases">
        <title>A near-complete genome assembly of Cinchona calisaya.</title>
        <authorList>
            <person name="Lian D.C."/>
            <person name="Zhao X.W."/>
            <person name="Wei L."/>
        </authorList>
    </citation>
    <scope>NUCLEOTIDE SEQUENCE [LARGE SCALE GENOMIC DNA]</scope>
    <source>
        <tissue evidence="2">Nenye</tissue>
    </source>
</reference>
<dbReference type="Proteomes" id="UP001630127">
    <property type="component" value="Unassembled WGS sequence"/>
</dbReference>
<dbReference type="EMBL" id="JBJUIK010000007">
    <property type="protein sequence ID" value="KAL3523196.1"/>
    <property type="molecule type" value="Genomic_DNA"/>
</dbReference>
<comment type="caution">
    <text evidence="2">The sequence shown here is derived from an EMBL/GenBank/DDBJ whole genome shotgun (WGS) entry which is preliminary data.</text>
</comment>
<name>A0ABD2ZWT0_9GENT</name>
<organism evidence="2 3">
    <name type="scientific">Cinchona calisaya</name>
    <dbReference type="NCBI Taxonomy" id="153742"/>
    <lineage>
        <taxon>Eukaryota</taxon>
        <taxon>Viridiplantae</taxon>
        <taxon>Streptophyta</taxon>
        <taxon>Embryophyta</taxon>
        <taxon>Tracheophyta</taxon>
        <taxon>Spermatophyta</taxon>
        <taxon>Magnoliopsida</taxon>
        <taxon>eudicotyledons</taxon>
        <taxon>Gunneridae</taxon>
        <taxon>Pentapetalae</taxon>
        <taxon>asterids</taxon>
        <taxon>lamiids</taxon>
        <taxon>Gentianales</taxon>
        <taxon>Rubiaceae</taxon>
        <taxon>Cinchonoideae</taxon>
        <taxon>Cinchoneae</taxon>
        <taxon>Cinchona</taxon>
    </lineage>
</organism>
<dbReference type="AlphaFoldDB" id="A0ABD2ZWT0"/>